<accession>A0A9E7IGN4</accession>
<dbReference type="EMBL" id="ON191531">
    <property type="protein sequence ID" value="URG17448.1"/>
    <property type="molecule type" value="Genomic_DNA"/>
</dbReference>
<dbReference type="Proteomes" id="UP001057233">
    <property type="component" value="Segment"/>
</dbReference>
<sequence length="68" mass="7828">MSWRTAAIDTSTAQSLQGEIEWGDISNMPRVHHGDMIRFRPTGERWETWIPIQGNILRIRVAPPEKEG</sequence>
<gene>
    <name evidence="1" type="ORF">Mbo2_078</name>
</gene>
<reference evidence="1" key="1">
    <citation type="submission" date="2022-04" db="EMBL/GenBank/DDBJ databases">
        <authorList>
            <person name="Hwangbo M."/>
            <person name="Wang B."/>
            <person name="Gill J.J."/>
            <person name="Chu K.-H."/>
            <person name="Young R."/>
        </authorList>
    </citation>
    <scope>NUCLEOTIDE SEQUENCE</scope>
</reference>
<keyword evidence="2" id="KW-1185">Reference proteome</keyword>
<evidence type="ECO:0000313" key="2">
    <source>
        <dbReference type="Proteomes" id="UP001057233"/>
    </source>
</evidence>
<proteinExistence type="predicted"/>
<name>A0A9E7IGN4_9CAUD</name>
<evidence type="ECO:0000313" key="1">
    <source>
        <dbReference type="EMBL" id="URG17448.1"/>
    </source>
</evidence>
<protein>
    <submittedName>
        <fullName evidence="1">Uncharacterized protein</fullName>
    </submittedName>
</protein>
<organism evidence="1 2">
    <name type="scientific">Rhodococcus phage Mbo2</name>
    <dbReference type="NCBI Taxonomy" id="2936911"/>
    <lineage>
        <taxon>Viruses</taxon>
        <taxon>Duplodnaviria</taxon>
        <taxon>Heunggongvirae</taxon>
        <taxon>Uroviricota</taxon>
        <taxon>Caudoviricetes</taxon>
        <taxon>Caudoviricetes incertae sedis</taxon>
        <taxon>Mboduovirus</taxon>
        <taxon>Mboduovirus mbo2</taxon>
    </lineage>
</organism>